<dbReference type="EMBL" id="MU393517">
    <property type="protein sequence ID" value="KAI4862860.1"/>
    <property type="molecule type" value="Genomic_DNA"/>
</dbReference>
<dbReference type="Proteomes" id="UP001497700">
    <property type="component" value="Unassembled WGS sequence"/>
</dbReference>
<name>A0ACB9YV22_9PEZI</name>
<reference evidence="1 2" key="1">
    <citation type="journal article" date="2022" name="New Phytol.">
        <title>Ecological generalism drives hyperdiversity of secondary metabolite gene clusters in xylarialean endophytes.</title>
        <authorList>
            <person name="Franco M.E.E."/>
            <person name="Wisecaver J.H."/>
            <person name="Arnold A.E."/>
            <person name="Ju Y.M."/>
            <person name="Slot J.C."/>
            <person name="Ahrendt S."/>
            <person name="Moore L.P."/>
            <person name="Eastman K.E."/>
            <person name="Scott K."/>
            <person name="Konkel Z."/>
            <person name="Mondo S.J."/>
            <person name="Kuo A."/>
            <person name="Hayes R.D."/>
            <person name="Haridas S."/>
            <person name="Andreopoulos B."/>
            <person name="Riley R."/>
            <person name="LaButti K."/>
            <person name="Pangilinan J."/>
            <person name="Lipzen A."/>
            <person name="Amirebrahimi M."/>
            <person name="Yan J."/>
            <person name="Adam C."/>
            <person name="Keymanesh K."/>
            <person name="Ng V."/>
            <person name="Louie K."/>
            <person name="Northen T."/>
            <person name="Drula E."/>
            <person name="Henrissat B."/>
            <person name="Hsieh H.M."/>
            <person name="Youens-Clark K."/>
            <person name="Lutzoni F."/>
            <person name="Miadlikowska J."/>
            <person name="Eastwood D.C."/>
            <person name="Hamelin R.C."/>
            <person name="Grigoriev I.V."/>
            <person name="U'Ren J.M."/>
        </authorList>
    </citation>
    <scope>NUCLEOTIDE SEQUENCE [LARGE SCALE GENOMIC DNA]</scope>
    <source>
        <strain evidence="1 2">CBS 119005</strain>
    </source>
</reference>
<accession>A0ACB9YV22</accession>
<organism evidence="1 2">
    <name type="scientific">Hypoxylon rubiginosum</name>
    <dbReference type="NCBI Taxonomy" id="110542"/>
    <lineage>
        <taxon>Eukaryota</taxon>
        <taxon>Fungi</taxon>
        <taxon>Dikarya</taxon>
        <taxon>Ascomycota</taxon>
        <taxon>Pezizomycotina</taxon>
        <taxon>Sordariomycetes</taxon>
        <taxon>Xylariomycetidae</taxon>
        <taxon>Xylariales</taxon>
        <taxon>Hypoxylaceae</taxon>
        <taxon>Hypoxylon</taxon>
    </lineage>
</organism>
<comment type="caution">
    <text evidence="1">The sequence shown here is derived from an EMBL/GenBank/DDBJ whole genome shotgun (WGS) entry which is preliminary data.</text>
</comment>
<gene>
    <name evidence="1" type="ORF">F4820DRAFT_450594</name>
</gene>
<evidence type="ECO:0000313" key="1">
    <source>
        <dbReference type="EMBL" id="KAI4862860.1"/>
    </source>
</evidence>
<sequence length="69" mass="7244">MTGETVKNLFGGTIDPRNRKLSAVGGSGGEPALVTFGGSIRHSASYTGLRRCNHALGQRADLPRIFGCL</sequence>
<evidence type="ECO:0000313" key="2">
    <source>
        <dbReference type="Proteomes" id="UP001497700"/>
    </source>
</evidence>
<protein>
    <submittedName>
        <fullName evidence="1">Uncharacterized protein</fullName>
    </submittedName>
</protein>
<proteinExistence type="predicted"/>
<keyword evidence="2" id="KW-1185">Reference proteome</keyword>